<sequence length="305" mass="32996">MTPRSEGTPGRVLVTGHKGFTGRYVVAALRAAGCDVLGLAERPEDLDAPSVDLLDRAAVARAVGDARPDAVIHLAAIAFVAHGDADEMYRTNVVGTRHLMEALAALPKTPRAVLLASSANVYGNSDVELLSESVEASPANDYAVSKLAMEYMAKLWSDRLPVVLARPFNYTGVGQAENFLLPKIVSHFQRGERVIELGNIDVARDFQDVRFVADAYVRLLSASAAGQTVNLCSGTSVSLMEVIGMMQQIAGYEIEVRVNPVFVRGNEVARLTGDNRRLRSLIGPLDIIPLRTTLEWMFANPLPAR</sequence>
<dbReference type="SUPFAM" id="SSF51735">
    <property type="entry name" value="NAD(P)-binding Rossmann-fold domains"/>
    <property type="match status" value="1"/>
</dbReference>
<comment type="caution">
    <text evidence="4">The sequence shown here is derived from an EMBL/GenBank/DDBJ whole genome shotgun (WGS) entry which is preliminary data.</text>
</comment>
<evidence type="ECO:0000259" key="3">
    <source>
        <dbReference type="Pfam" id="PF01370"/>
    </source>
</evidence>
<dbReference type="Gene3D" id="3.40.50.720">
    <property type="entry name" value="NAD(P)-binding Rossmann-like Domain"/>
    <property type="match status" value="1"/>
</dbReference>
<organism evidence="4 5">
    <name type="scientific">Luteibacter rhizovicinus</name>
    <dbReference type="NCBI Taxonomy" id="242606"/>
    <lineage>
        <taxon>Bacteria</taxon>
        <taxon>Pseudomonadati</taxon>
        <taxon>Pseudomonadota</taxon>
        <taxon>Gammaproteobacteria</taxon>
        <taxon>Lysobacterales</taxon>
        <taxon>Rhodanobacteraceae</taxon>
        <taxon>Luteibacter</taxon>
    </lineage>
</organism>
<dbReference type="OrthoDB" id="5295702at2"/>
<dbReference type="InterPro" id="IPR036291">
    <property type="entry name" value="NAD(P)-bd_dom_sf"/>
</dbReference>
<accession>A0A4R3YTJ7</accession>
<comment type="pathway">
    <text evidence="1">Bacterial outer membrane biogenesis; LPS O-antigen biosynthesis.</text>
</comment>
<feature type="domain" description="NAD-dependent epimerase/dehydratase" evidence="3">
    <location>
        <begin position="12"/>
        <end position="231"/>
    </location>
</feature>
<dbReference type="PANTHER" id="PTHR43000">
    <property type="entry name" value="DTDP-D-GLUCOSE 4,6-DEHYDRATASE-RELATED"/>
    <property type="match status" value="1"/>
</dbReference>
<proteinExistence type="inferred from homology"/>
<comment type="similarity">
    <text evidence="2">Belongs to the NAD(P)-dependent epimerase/dehydratase family.</text>
</comment>
<keyword evidence="5" id="KW-1185">Reference proteome</keyword>
<dbReference type="Pfam" id="PF01370">
    <property type="entry name" value="Epimerase"/>
    <property type="match status" value="1"/>
</dbReference>
<dbReference type="EMBL" id="SMCS01000002">
    <property type="protein sequence ID" value="TCV95766.1"/>
    <property type="molecule type" value="Genomic_DNA"/>
</dbReference>
<reference evidence="4 5" key="1">
    <citation type="submission" date="2019-03" db="EMBL/GenBank/DDBJ databases">
        <title>Above-ground endophytic microbial communities from plants in different locations in the United States.</title>
        <authorList>
            <person name="Frank C."/>
        </authorList>
    </citation>
    <scope>NUCLEOTIDE SEQUENCE [LARGE SCALE GENOMIC DNA]</scope>
    <source>
        <strain evidence="4 5">LP_13_YM</strain>
    </source>
</reference>
<dbReference type="AlphaFoldDB" id="A0A4R3YTJ7"/>
<evidence type="ECO:0000313" key="4">
    <source>
        <dbReference type="EMBL" id="TCV95766.1"/>
    </source>
</evidence>
<dbReference type="RefSeq" id="WP_132142008.1">
    <property type="nucleotide sequence ID" value="NZ_SMCS01000002.1"/>
</dbReference>
<evidence type="ECO:0000256" key="2">
    <source>
        <dbReference type="ARBA" id="ARBA00007637"/>
    </source>
</evidence>
<dbReference type="InterPro" id="IPR001509">
    <property type="entry name" value="Epimerase_deHydtase"/>
</dbReference>
<evidence type="ECO:0000313" key="5">
    <source>
        <dbReference type="Proteomes" id="UP000295645"/>
    </source>
</evidence>
<dbReference type="Gene3D" id="3.90.25.10">
    <property type="entry name" value="UDP-galactose 4-epimerase, domain 1"/>
    <property type="match status" value="1"/>
</dbReference>
<evidence type="ECO:0000256" key="1">
    <source>
        <dbReference type="ARBA" id="ARBA00005125"/>
    </source>
</evidence>
<gene>
    <name evidence="4" type="ORF">EC912_102110</name>
</gene>
<name>A0A4R3YTJ7_9GAMM</name>
<protein>
    <submittedName>
        <fullName evidence="4">Nucleoside-diphosphate-sugar epimerase</fullName>
    </submittedName>
</protein>
<dbReference type="Proteomes" id="UP000295645">
    <property type="component" value="Unassembled WGS sequence"/>
</dbReference>